<keyword evidence="2" id="KW-1185">Reference proteome</keyword>
<reference evidence="2" key="1">
    <citation type="journal article" date="2019" name="Int. J. Syst. Evol. Microbiol.">
        <title>The Global Catalogue of Microorganisms (GCM) 10K type strain sequencing project: providing services to taxonomists for standard genome sequencing and annotation.</title>
        <authorList>
            <consortium name="The Broad Institute Genomics Platform"/>
            <consortium name="The Broad Institute Genome Sequencing Center for Infectious Disease"/>
            <person name="Wu L."/>
            <person name="Ma J."/>
        </authorList>
    </citation>
    <scope>NUCLEOTIDE SEQUENCE [LARGE SCALE GENOMIC DNA]</scope>
    <source>
        <strain evidence="2">JCM 17939</strain>
    </source>
</reference>
<evidence type="ECO:0000313" key="2">
    <source>
        <dbReference type="Proteomes" id="UP001501442"/>
    </source>
</evidence>
<protein>
    <recommendedName>
        <fullName evidence="3">VWFA domain-containing protein</fullName>
    </recommendedName>
</protein>
<proteinExistence type="predicted"/>
<dbReference type="Proteomes" id="UP001501442">
    <property type="component" value="Unassembled WGS sequence"/>
</dbReference>
<evidence type="ECO:0000313" key="1">
    <source>
        <dbReference type="EMBL" id="GAA4620076.1"/>
    </source>
</evidence>
<dbReference type="RefSeq" id="WP_345428459.1">
    <property type="nucleotide sequence ID" value="NZ_BAABHK010000001.1"/>
</dbReference>
<gene>
    <name evidence="1" type="ORF">GCM10023196_002630</name>
</gene>
<evidence type="ECO:0008006" key="3">
    <source>
        <dbReference type="Google" id="ProtNLM"/>
    </source>
</evidence>
<sequence length="516" mass="56642">MPCIRGGIPDRDEWERAVRAARPDVAPEGVPAEILHQAVATLNGSDRLTVIEVTDKGVGTTQVGVGPLGWLEVMPARDLADWKDLLPMLSPDPVVRSFQLAGGIAAFEHEQLWATLERALAALIQVGRPVVIVSTVSGWTLPEWAVAFLARRHEPASSVRGSSMSLGPLLGRLVEDSVLHQPYELVVAAVHPTSREVMLQSRQLFAVGARPGDETVLPVRCVSSDENGTVLATVTWHDGDPRLLSTESVKLRPGTYRLRAVLDGPARVRFVEPAGVAPDERRWSELLSLIPQRLEPSVAAVDLVCGVELGGGREAVDARLRLIRELIKLLDEECPEPDLLRIAILGYGDHALDSRLDDRRVVHGAWLAPAAEALTTLTRLRAVESEYHEAAPVEDMLFEAVGRIVPTAGERKTVLMTVGGRPPHPPRANENSVLPCPYGRDWSKLLRMLERNTDVSRIAVVDRLNTQDRSTWLRLGAKALHELPEAEPRRLGVDIGVLVPRVQRLPFPLLDQDDQE</sequence>
<name>A0ABP8TZ55_9ACTN</name>
<dbReference type="EMBL" id="BAABHK010000001">
    <property type="protein sequence ID" value="GAA4620076.1"/>
    <property type="molecule type" value="Genomic_DNA"/>
</dbReference>
<organism evidence="1 2">
    <name type="scientific">Actinoallomurus vinaceus</name>
    <dbReference type="NCBI Taxonomy" id="1080074"/>
    <lineage>
        <taxon>Bacteria</taxon>
        <taxon>Bacillati</taxon>
        <taxon>Actinomycetota</taxon>
        <taxon>Actinomycetes</taxon>
        <taxon>Streptosporangiales</taxon>
        <taxon>Thermomonosporaceae</taxon>
        <taxon>Actinoallomurus</taxon>
    </lineage>
</organism>
<accession>A0ABP8TZ55</accession>
<comment type="caution">
    <text evidence="1">The sequence shown here is derived from an EMBL/GenBank/DDBJ whole genome shotgun (WGS) entry which is preliminary data.</text>
</comment>